<proteinExistence type="predicted"/>
<evidence type="ECO:0000256" key="1">
    <source>
        <dbReference type="SAM" id="Coils"/>
    </source>
</evidence>
<accession>A0ABR2THI8</accession>
<keyword evidence="1" id="KW-0175">Coiled coil</keyword>
<feature type="coiled-coil region" evidence="1">
    <location>
        <begin position="27"/>
        <end position="61"/>
    </location>
</feature>
<dbReference type="EMBL" id="JBBPBN010000005">
    <property type="protein sequence ID" value="KAK9036960.1"/>
    <property type="molecule type" value="Genomic_DNA"/>
</dbReference>
<dbReference type="Proteomes" id="UP001396334">
    <property type="component" value="Unassembled WGS sequence"/>
</dbReference>
<reference evidence="2 3" key="1">
    <citation type="journal article" date="2024" name="G3 (Bethesda)">
        <title>Genome assembly of Hibiscus sabdariffa L. provides insights into metabolisms of medicinal natural products.</title>
        <authorList>
            <person name="Kim T."/>
        </authorList>
    </citation>
    <scope>NUCLEOTIDE SEQUENCE [LARGE SCALE GENOMIC DNA]</scope>
    <source>
        <strain evidence="2">TK-2024</strain>
        <tissue evidence="2">Old leaves</tissue>
    </source>
</reference>
<organism evidence="2 3">
    <name type="scientific">Hibiscus sabdariffa</name>
    <name type="common">roselle</name>
    <dbReference type="NCBI Taxonomy" id="183260"/>
    <lineage>
        <taxon>Eukaryota</taxon>
        <taxon>Viridiplantae</taxon>
        <taxon>Streptophyta</taxon>
        <taxon>Embryophyta</taxon>
        <taxon>Tracheophyta</taxon>
        <taxon>Spermatophyta</taxon>
        <taxon>Magnoliopsida</taxon>
        <taxon>eudicotyledons</taxon>
        <taxon>Gunneridae</taxon>
        <taxon>Pentapetalae</taxon>
        <taxon>rosids</taxon>
        <taxon>malvids</taxon>
        <taxon>Malvales</taxon>
        <taxon>Malvaceae</taxon>
        <taxon>Malvoideae</taxon>
        <taxon>Hibiscus</taxon>
    </lineage>
</organism>
<comment type="caution">
    <text evidence="2">The sequence shown here is derived from an EMBL/GenBank/DDBJ whole genome shotgun (WGS) entry which is preliminary data.</text>
</comment>
<evidence type="ECO:0000313" key="3">
    <source>
        <dbReference type="Proteomes" id="UP001396334"/>
    </source>
</evidence>
<sequence>MELNRKHIEEILKKKEAELNLSLRVKNKFLETVEKNFKSEINGLKEELEKTKNDAEDSFTNSTMRLSELRKSHRNEIIVLEATHEFEVAEKVKETVDSTFAFMIEGMNKPWDATILSFQLARGPFDVTNVDFNAHCEVTPYFDVRNLSLPLWQNFATKYKDIVILSCPKLRALPFQYGCSGCGGATNDISVLGSGNKDV</sequence>
<evidence type="ECO:0000313" key="2">
    <source>
        <dbReference type="EMBL" id="KAK9036960.1"/>
    </source>
</evidence>
<gene>
    <name evidence="2" type="ORF">V6N11_021883</name>
</gene>
<name>A0ABR2THI8_9ROSI</name>
<protein>
    <submittedName>
        <fullName evidence="2">Uncharacterized protein</fullName>
    </submittedName>
</protein>
<keyword evidence="3" id="KW-1185">Reference proteome</keyword>